<evidence type="ECO:0008006" key="2">
    <source>
        <dbReference type="Google" id="ProtNLM"/>
    </source>
</evidence>
<protein>
    <recommendedName>
        <fullName evidence="2">SAP domain-containing protein</fullName>
    </recommendedName>
</protein>
<gene>
    <name evidence="1" type="ORF">S06H3_21937</name>
</gene>
<sequence>VENEKSQQPVKPRPRTLTIVAEEPTTVERLEAEVGELFPGGVTGVVLAMCIEMDEKYTLAELRKMAIEAGLSPSGHKKELAAKLIAKGVK</sequence>
<reference evidence="1" key="1">
    <citation type="journal article" date="2014" name="Front. Microbiol.">
        <title>High frequency of phylogenetically diverse reductive dehalogenase-homologous genes in deep subseafloor sedimentary metagenomes.</title>
        <authorList>
            <person name="Kawai M."/>
            <person name="Futagami T."/>
            <person name="Toyoda A."/>
            <person name="Takaki Y."/>
            <person name="Nishi S."/>
            <person name="Hori S."/>
            <person name="Arai W."/>
            <person name="Tsubouchi T."/>
            <person name="Morono Y."/>
            <person name="Uchiyama I."/>
            <person name="Ito T."/>
            <person name="Fujiyama A."/>
            <person name="Inagaki F."/>
            <person name="Takami H."/>
        </authorList>
    </citation>
    <scope>NUCLEOTIDE SEQUENCE</scope>
    <source>
        <strain evidence="1">Expedition CK06-06</strain>
    </source>
</reference>
<dbReference type="AlphaFoldDB" id="X1KTS7"/>
<dbReference type="EMBL" id="BARV01011614">
    <property type="protein sequence ID" value="GAI10098.1"/>
    <property type="molecule type" value="Genomic_DNA"/>
</dbReference>
<organism evidence="1">
    <name type="scientific">marine sediment metagenome</name>
    <dbReference type="NCBI Taxonomy" id="412755"/>
    <lineage>
        <taxon>unclassified sequences</taxon>
        <taxon>metagenomes</taxon>
        <taxon>ecological metagenomes</taxon>
    </lineage>
</organism>
<feature type="non-terminal residue" evidence="1">
    <location>
        <position position="1"/>
    </location>
</feature>
<comment type="caution">
    <text evidence="1">The sequence shown here is derived from an EMBL/GenBank/DDBJ whole genome shotgun (WGS) entry which is preliminary data.</text>
</comment>
<evidence type="ECO:0000313" key="1">
    <source>
        <dbReference type="EMBL" id="GAI10098.1"/>
    </source>
</evidence>
<proteinExistence type="predicted"/>
<name>X1KTS7_9ZZZZ</name>
<accession>X1KTS7</accession>